<dbReference type="AlphaFoldDB" id="A0A951UM15"/>
<dbReference type="GO" id="GO:0016887">
    <property type="term" value="F:ATP hydrolysis activity"/>
    <property type="evidence" value="ECO:0007669"/>
    <property type="project" value="InterPro"/>
</dbReference>
<dbReference type="PANTHER" id="PTHR37816">
    <property type="entry name" value="YALI0E33011P"/>
    <property type="match status" value="1"/>
</dbReference>
<dbReference type="SUPFAM" id="SSF52540">
    <property type="entry name" value="P-loop containing nucleoside triphosphate hydrolases"/>
    <property type="match status" value="1"/>
</dbReference>
<dbReference type="Proteomes" id="UP000757435">
    <property type="component" value="Unassembled WGS sequence"/>
</dbReference>
<dbReference type="Pfam" id="PF00004">
    <property type="entry name" value="AAA"/>
    <property type="match status" value="1"/>
</dbReference>
<organism evidence="2 3">
    <name type="scientific">Drouetiella hepatica Uher 2000/2452</name>
    <dbReference type="NCBI Taxonomy" id="904376"/>
    <lineage>
        <taxon>Bacteria</taxon>
        <taxon>Bacillati</taxon>
        <taxon>Cyanobacteriota</taxon>
        <taxon>Cyanophyceae</taxon>
        <taxon>Oculatellales</taxon>
        <taxon>Oculatellaceae</taxon>
        <taxon>Drouetiella</taxon>
    </lineage>
</organism>
<feature type="domain" description="ATPase AAA-type core" evidence="1">
    <location>
        <begin position="13"/>
        <end position="62"/>
    </location>
</feature>
<reference evidence="2" key="2">
    <citation type="journal article" date="2022" name="Microbiol. Resour. Announc.">
        <title>Metagenome Sequencing to Explore Phylogenomics of Terrestrial Cyanobacteria.</title>
        <authorList>
            <person name="Ward R.D."/>
            <person name="Stajich J.E."/>
            <person name="Johansen J.R."/>
            <person name="Huntemann M."/>
            <person name="Clum A."/>
            <person name="Foster B."/>
            <person name="Foster B."/>
            <person name="Roux S."/>
            <person name="Palaniappan K."/>
            <person name="Varghese N."/>
            <person name="Mukherjee S."/>
            <person name="Reddy T.B.K."/>
            <person name="Daum C."/>
            <person name="Copeland A."/>
            <person name="Chen I.A."/>
            <person name="Ivanova N.N."/>
            <person name="Kyrpides N.C."/>
            <person name="Shapiro N."/>
            <person name="Eloe-Fadrosh E.A."/>
            <person name="Pietrasiak N."/>
        </authorList>
    </citation>
    <scope>NUCLEOTIDE SEQUENCE</scope>
    <source>
        <strain evidence="2">UHER 2000/2452</strain>
    </source>
</reference>
<name>A0A951UM15_9CYAN</name>
<comment type="caution">
    <text evidence="2">The sequence shown here is derived from an EMBL/GenBank/DDBJ whole genome shotgun (WGS) entry which is preliminary data.</text>
</comment>
<dbReference type="InterPro" id="IPR027417">
    <property type="entry name" value="P-loop_NTPase"/>
</dbReference>
<dbReference type="Gene3D" id="3.40.50.300">
    <property type="entry name" value="P-loop containing nucleotide triphosphate hydrolases"/>
    <property type="match status" value="1"/>
</dbReference>
<accession>A0A951UM15</accession>
<dbReference type="EMBL" id="JAHHHD010000007">
    <property type="protein sequence ID" value="MBW4658717.1"/>
    <property type="molecule type" value="Genomic_DNA"/>
</dbReference>
<gene>
    <name evidence="2" type="ORF">KME15_08585</name>
</gene>
<evidence type="ECO:0000313" key="2">
    <source>
        <dbReference type="EMBL" id="MBW4658717.1"/>
    </source>
</evidence>
<dbReference type="InterPro" id="IPR003959">
    <property type="entry name" value="ATPase_AAA_core"/>
</dbReference>
<dbReference type="PANTHER" id="PTHR37816:SF1">
    <property type="entry name" value="TOXIN"/>
    <property type="match status" value="1"/>
</dbReference>
<sequence>MNVRKDVGKRIHVVGTSGSGKTTLAKQIAAQLQIQHIEMDALHWDANWTNVSTEVFRQRLEQVLVGDRWVIDGNYSRVRDLVWSRADTVVWLNYPFWLVFSRIVQRTLWRGLTRQELWNGNRESLRTAFSKDSMIVWMLKTYKKRQQQYPIWFQQPEAAHLTIVELRSPQAAEAWLKEQS</sequence>
<dbReference type="InterPro" id="IPR052922">
    <property type="entry name" value="Cytidylate_Kinase-2"/>
</dbReference>
<protein>
    <submittedName>
        <fullName evidence="2">AAA family ATPase</fullName>
    </submittedName>
</protein>
<evidence type="ECO:0000313" key="3">
    <source>
        <dbReference type="Proteomes" id="UP000757435"/>
    </source>
</evidence>
<proteinExistence type="predicted"/>
<evidence type="ECO:0000259" key="1">
    <source>
        <dbReference type="Pfam" id="PF00004"/>
    </source>
</evidence>
<reference evidence="2" key="1">
    <citation type="submission" date="2021-05" db="EMBL/GenBank/DDBJ databases">
        <authorList>
            <person name="Pietrasiak N."/>
            <person name="Ward R."/>
            <person name="Stajich J.E."/>
            <person name="Kurbessoian T."/>
        </authorList>
    </citation>
    <scope>NUCLEOTIDE SEQUENCE</scope>
    <source>
        <strain evidence="2">UHER 2000/2452</strain>
    </source>
</reference>
<dbReference type="GO" id="GO:0005524">
    <property type="term" value="F:ATP binding"/>
    <property type="evidence" value="ECO:0007669"/>
    <property type="project" value="InterPro"/>
</dbReference>